<feature type="transmembrane region" description="Helical" evidence="3">
    <location>
        <begin position="86"/>
        <end position="109"/>
    </location>
</feature>
<reference evidence="4" key="1">
    <citation type="submission" date="2022-08" db="EMBL/GenBank/DDBJ databases">
        <authorList>
            <person name="Giroux E."/>
            <person name="Giroux E."/>
        </authorList>
    </citation>
    <scope>NUCLEOTIDE SEQUENCE</scope>
    <source>
        <strain evidence="4">H1091258</strain>
    </source>
</reference>
<feature type="transmembrane region" description="Helical" evidence="3">
    <location>
        <begin position="288"/>
        <end position="306"/>
    </location>
</feature>
<name>A0A9W4S096_9PEZI</name>
<sequence length="440" mass="47104">IDCAMTSTEPETIMLRTLTEGVPEATQEPASNAVSQFPNIPNGGRTWLNVGGSWLIFMNTYGIASTYGAYQAYYQTEKLASSSPSAISWIGTTQVFLLGFTGILAGLLYDSRYIRSLLAVGGFLVVFGFFMLSLAAEYVPVVLSQGVCIDIGNGLLYVPGVSIVSNAFTTKRPIATGIAATGSAVGGVLFPILFRNLEPSMGFSWVNRIFGVLVLVTSLFALILLRPDPIQSSPRRRGGELLDFSAPQDTPYLFFCFGLFFVELGYWIPPFIVAPYAQLSLGTSADFAFYLLAYMNAGSLAGRILPAWIAQVRTIGPVWVLIVGCLSLGALILGWIGIRDVTGMTIWGVSVGFMSGIAVVLPNAIVPRLAPYASVVGARTGMMWCFVAFAALIGAPIAEILVDTATNDYSRGQLFSGLSICLGAALLYVPAVHVARRKEE</sequence>
<feature type="transmembrane region" description="Helical" evidence="3">
    <location>
        <begin position="116"/>
        <end position="136"/>
    </location>
</feature>
<dbReference type="InterPro" id="IPR011701">
    <property type="entry name" value="MFS"/>
</dbReference>
<comment type="similarity">
    <text evidence="2">Belongs to the major facilitator superfamily. Monocarboxylate porter (TC 2.A.1.13) family.</text>
</comment>
<feature type="transmembrane region" description="Helical" evidence="3">
    <location>
        <begin position="205"/>
        <end position="225"/>
    </location>
</feature>
<feature type="transmembrane region" description="Helical" evidence="3">
    <location>
        <begin position="344"/>
        <end position="370"/>
    </location>
</feature>
<dbReference type="PANTHER" id="PTHR11360:SF252">
    <property type="entry name" value="MAJOR FACILITATOR SUPERFAMILY (MFS) PROFILE DOMAIN-CONTAINING PROTEIN-RELATED"/>
    <property type="match status" value="1"/>
</dbReference>
<keyword evidence="5" id="KW-1185">Reference proteome</keyword>
<feature type="transmembrane region" description="Helical" evidence="3">
    <location>
        <begin position="54"/>
        <end position="74"/>
    </location>
</feature>
<feature type="transmembrane region" description="Helical" evidence="3">
    <location>
        <begin position="252"/>
        <end position="268"/>
    </location>
</feature>
<proteinExistence type="inferred from homology"/>
<dbReference type="EMBL" id="CAMGZC010000928">
    <property type="protein sequence ID" value="CAI0650733.1"/>
    <property type="molecule type" value="Genomic_DNA"/>
</dbReference>
<evidence type="ECO:0000256" key="3">
    <source>
        <dbReference type="SAM" id="Phobius"/>
    </source>
</evidence>
<accession>A0A9W4S096</accession>
<dbReference type="AlphaFoldDB" id="A0A9W4S096"/>
<dbReference type="Gene3D" id="1.20.1250.20">
    <property type="entry name" value="MFS general substrate transporter like domains"/>
    <property type="match status" value="2"/>
</dbReference>
<feature type="transmembrane region" description="Helical" evidence="3">
    <location>
        <begin position="174"/>
        <end position="193"/>
    </location>
</feature>
<organism evidence="4 5">
    <name type="scientific">Colletotrichum noveboracense</name>
    <dbReference type="NCBI Taxonomy" id="2664923"/>
    <lineage>
        <taxon>Eukaryota</taxon>
        <taxon>Fungi</taxon>
        <taxon>Dikarya</taxon>
        <taxon>Ascomycota</taxon>
        <taxon>Pezizomycotina</taxon>
        <taxon>Sordariomycetes</taxon>
        <taxon>Hypocreomycetidae</taxon>
        <taxon>Glomerellales</taxon>
        <taxon>Glomerellaceae</taxon>
        <taxon>Colletotrichum</taxon>
        <taxon>Colletotrichum gloeosporioides species complex</taxon>
    </lineage>
</organism>
<comment type="caution">
    <text evidence="4">The sequence shown here is derived from an EMBL/GenBank/DDBJ whole genome shotgun (WGS) entry which is preliminary data.</text>
</comment>
<evidence type="ECO:0000313" key="4">
    <source>
        <dbReference type="EMBL" id="CAI0650733.1"/>
    </source>
</evidence>
<keyword evidence="3" id="KW-0812">Transmembrane</keyword>
<comment type="subcellular location">
    <subcellularLocation>
        <location evidence="1">Membrane</location>
        <topology evidence="1">Multi-pass membrane protein</topology>
    </subcellularLocation>
</comment>
<dbReference type="Pfam" id="PF07690">
    <property type="entry name" value="MFS_1"/>
    <property type="match status" value="1"/>
</dbReference>
<evidence type="ECO:0000313" key="5">
    <source>
        <dbReference type="Proteomes" id="UP001152533"/>
    </source>
</evidence>
<dbReference type="InterPro" id="IPR050327">
    <property type="entry name" value="Proton-linked_MCT"/>
</dbReference>
<dbReference type="GO" id="GO:0022857">
    <property type="term" value="F:transmembrane transporter activity"/>
    <property type="evidence" value="ECO:0007669"/>
    <property type="project" value="InterPro"/>
</dbReference>
<feature type="non-terminal residue" evidence="4">
    <location>
        <position position="1"/>
    </location>
</feature>
<evidence type="ECO:0008006" key="6">
    <source>
        <dbReference type="Google" id="ProtNLM"/>
    </source>
</evidence>
<dbReference type="Proteomes" id="UP001152533">
    <property type="component" value="Unassembled WGS sequence"/>
</dbReference>
<dbReference type="GO" id="GO:0016020">
    <property type="term" value="C:membrane"/>
    <property type="evidence" value="ECO:0007669"/>
    <property type="project" value="UniProtKB-SubCell"/>
</dbReference>
<evidence type="ECO:0000256" key="1">
    <source>
        <dbReference type="ARBA" id="ARBA00004141"/>
    </source>
</evidence>
<feature type="transmembrane region" description="Helical" evidence="3">
    <location>
        <begin position="414"/>
        <end position="435"/>
    </location>
</feature>
<dbReference type="SUPFAM" id="SSF103473">
    <property type="entry name" value="MFS general substrate transporter"/>
    <property type="match status" value="1"/>
</dbReference>
<keyword evidence="3" id="KW-1133">Transmembrane helix</keyword>
<dbReference type="PANTHER" id="PTHR11360">
    <property type="entry name" value="MONOCARBOXYLATE TRANSPORTER"/>
    <property type="match status" value="1"/>
</dbReference>
<dbReference type="InterPro" id="IPR036259">
    <property type="entry name" value="MFS_trans_sf"/>
</dbReference>
<feature type="transmembrane region" description="Helical" evidence="3">
    <location>
        <begin position="382"/>
        <end position="402"/>
    </location>
</feature>
<protein>
    <recommendedName>
        <fullName evidence="6">Major facilitator superfamily (MFS) profile domain-containing protein</fullName>
    </recommendedName>
</protein>
<keyword evidence="3" id="KW-0472">Membrane</keyword>
<evidence type="ECO:0000256" key="2">
    <source>
        <dbReference type="ARBA" id="ARBA00006727"/>
    </source>
</evidence>
<feature type="transmembrane region" description="Helical" evidence="3">
    <location>
        <begin position="318"/>
        <end position="338"/>
    </location>
</feature>
<gene>
    <name evidence="4" type="ORF">CGXH109_LOCUS99118</name>
</gene>
<feature type="transmembrane region" description="Helical" evidence="3">
    <location>
        <begin position="142"/>
        <end position="162"/>
    </location>
</feature>